<evidence type="ECO:0000313" key="2">
    <source>
        <dbReference type="Proteomes" id="UP000429595"/>
    </source>
</evidence>
<sequence length="128" mass="14481">MLLRKFMSRLGIGSAQIDLILPKEAYSPGEHINGYFLINGGTIEQKIKRIDCDLVMIDQSTDIEKVIDSATILSSRLILSEELNKVSFTFNLPTSVRVSTEDISYHFKTKLTFNEGVESRDQDIIQII</sequence>
<dbReference type="AlphaFoldDB" id="A0A6I1FLH9"/>
<dbReference type="Pfam" id="PF07070">
    <property type="entry name" value="Spo0M"/>
    <property type="match status" value="1"/>
</dbReference>
<dbReference type="PANTHER" id="PTHR40053:SF1">
    <property type="entry name" value="SPORULATION-CONTROL PROTEIN SPO0M"/>
    <property type="match status" value="1"/>
</dbReference>
<gene>
    <name evidence="1" type="ORF">F9802_09000</name>
</gene>
<organism evidence="1 2">
    <name type="scientific">Bacillus aerolatus</name>
    <dbReference type="NCBI Taxonomy" id="2653354"/>
    <lineage>
        <taxon>Bacteria</taxon>
        <taxon>Bacillati</taxon>
        <taxon>Bacillota</taxon>
        <taxon>Bacilli</taxon>
        <taxon>Bacillales</taxon>
        <taxon>Bacillaceae</taxon>
        <taxon>Bacillus</taxon>
    </lineage>
</organism>
<accession>A0A6I1FLH9</accession>
<name>A0A6I1FLH9_9BACI</name>
<evidence type="ECO:0000313" key="1">
    <source>
        <dbReference type="EMBL" id="KAB7707137.1"/>
    </source>
</evidence>
<comment type="caution">
    <text evidence="1">The sequence shown here is derived from an EMBL/GenBank/DDBJ whole genome shotgun (WGS) entry which is preliminary data.</text>
</comment>
<protein>
    <submittedName>
        <fullName evidence="1">Sporulation protein</fullName>
    </submittedName>
</protein>
<reference evidence="1 2" key="1">
    <citation type="submission" date="2019-10" db="EMBL/GenBank/DDBJ databases">
        <title>Bacillus aerolatum sp. nov., isolated from bioaerosol of sport playgrounds.</title>
        <authorList>
            <person name="Chen P."/>
            <person name="Zhang G."/>
        </authorList>
    </citation>
    <scope>NUCLEOTIDE SEQUENCE [LARGE SCALE GENOMIC DNA]</scope>
    <source>
        <strain evidence="1 2">CX253</strain>
    </source>
</reference>
<dbReference type="InterPro" id="IPR009776">
    <property type="entry name" value="Spore_0_M"/>
</dbReference>
<dbReference type="EMBL" id="WEIO01000004">
    <property type="protein sequence ID" value="KAB7707137.1"/>
    <property type="molecule type" value="Genomic_DNA"/>
</dbReference>
<proteinExistence type="predicted"/>
<dbReference type="PANTHER" id="PTHR40053">
    <property type="entry name" value="SPORULATION-CONTROL PROTEIN SPO0M"/>
    <property type="match status" value="1"/>
</dbReference>
<dbReference type="RefSeq" id="WP_152151096.1">
    <property type="nucleotide sequence ID" value="NZ_WEIO01000004.1"/>
</dbReference>
<keyword evidence="2" id="KW-1185">Reference proteome</keyword>
<dbReference type="Proteomes" id="UP000429595">
    <property type="component" value="Unassembled WGS sequence"/>
</dbReference>